<keyword evidence="5 8" id="KW-0812">Transmembrane</keyword>
<evidence type="ECO:0000256" key="5">
    <source>
        <dbReference type="ARBA" id="ARBA00022692"/>
    </source>
</evidence>
<evidence type="ECO:0000259" key="9">
    <source>
        <dbReference type="Pfam" id="PF01699"/>
    </source>
</evidence>
<dbReference type="PANTHER" id="PTHR10846:SF72">
    <property type="entry name" value="SODIUM_POTASSIUM_CALCIUM EXCHANGER NCKX30C"/>
    <property type="match status" value="1"/>
</dbReference>
<evidence type="ECO:0000256" key="8">
    <source>
        <dbReference type="SAM" id="Phobius"/>
    </source>
</evidence>
<protein>
    <submittedName>
        <fullName evidence="11">Sodium/calcium exchanger membrane region domain-containing protein</fullName>
    </submittedName>
</protein>
<dbReference type="GO" id="GO:0006874">
    <property type="term" value="P:intracellular calcium ion homeostasis"/>
    <property type="evidence" value="ECO:0007669"/>
    <property type="project" value="TreeGrafter"/>
</dbReference>
<evidence type="ECO:0000256" key="1">
    <source>
        <dbReference type="ARBA" id="ARBA00004141"/>
    </source>
</evidence>
<keyword evidence="4" id="KW-0106">Calcium</keyword>
<dbReference type="InterPro" id="IPR004481">
    <property type="entry name" value="K/Na/Ca-exchanger"/>
</dbReference>
<keyword evidence="6 8" id="KW-1133">Transmembrane helix</keyword>
<name>A0A915E6F7_9BILA</name>
<dbReference type="Pfam" id="PF01699">
    <property type="entry name" value="Na_Ca_ex"/>
    <property type="match status" value="1"/>
</dbReference>
<keyword evidence="7 8" id="KW-0472">Membrane</keyword>
<reference evidence="11" key="1">
    <citation type="submission" date="2022-11" db="UniProtKB">
        <authorList>
            <consortium name="WormBaseParasite"/>
        </authorList>
    </citation>
    <scope>IDENTIFICATION</scope>
</reference>
<organism evidence="10 11">
    <name type="scientific">Ditylenchus dipsaci</name>
    <dbReference type="NCBI Taxonomy" id="166011"/>
    <lineage>
        <taxon>Eukaryota</taxon>
        <taxon>Metazoa</taxon>
        <taxon>Ecdysozoa</taxon>
        <taxon>Nematoda</taxon>
        <taxon>Chromadorea</taxon>
        <taxon>Rhabditida</taxon>
        <taxon>Tylenchina</taxon>
        <taxon>Tylenchomorpha</taxon>
        <taxon>Sphaerularioidea</taxon>
        <taxon>Anguinidae</taxon>
        <taxon>Anguininae</taxon>
        <taxon>Ditylenchus</taxon>
    </lineage>
</organism>
<evidence type="ECO:0000313" key="11">
    <source>
        <dbReference type="WBParaSite" id="jg3065"/>
    </source>
</evidence>
<dbReference type="GO" id="GO:0008273">
    <property type="term" value="F:calcium, potassium:sodium antiporter activity"/>
    <property type="evidence" value="ECO:0007669"/>
    <property type="project" value="TreeGrafter"/>
</dbReference>
<evidence type="ECO:0000256" key="2">
    <source>
        <dbReference type="ARBA" id="ARBA00005364"/>
    </source>
</evidence>
<dbReference type="AlphaFoldDB" id="A0A915E6F7"/>
<comment type="similarity">
    <text evidence="2">Belongs to the Ca(2+):cation antiporter (CaCA) (TC 2.A.19) family. SLC24A subfamily.</text>
</comment>
<feature type="transmembrane region" description="Helical" evidence="8">
    <location>
        <begin position="40"/>
        <end position="63"/>
    </location>
</feature>
<feature type="domain" description="Sodium/calcium exchanger membrane region" evidence="9">
    <location>
        <begin position="1"/>
        <end position="91"/>
    </location>
</feature>
<keyword evidence="4" id="KW-0109">Calcium transport</keyword>
<comment type="subcellular location">
    <subcellularLocation>
        <location evidence="1">Membrane</location>
        <topology evidence="1">Multi-pass membrane protein</topology>
    </subcellularLocation>
</comment>
<evidence type="ECO:0000256" key="7">
    <source>
        <dbReference type="ARBA" id="ARBA00023136"/>
    </source>
</evidence>
<sequence>MAVSSSVGSNIFDVCVGLPVPWLLFFIVEPLRSGRAVESIAVSSNGLICSVGVLFIMLLLLVAAIGMCGWQMNKLFGVTMIISYVAFCTLSSEKENSPKEFAKSKRPQLNDDLLVNVCEKFLFSPDNAFRMDLRNFSALNFMQAMFESWYFHFCRMSKLYVSKGGLELHCTNPIEGKNGITTEPFFQGPFSVNSCLLLMLLQKKKLMLKMVESFYSFDGQTPRDSRFNCDHRQNDQISRTVAEENPAESFIRLFLFRDSRKSLQQLRPQDLENCEINLNRVKVTDDAIIFAHLDRILNLNSVDTCIEFTVSFKECVEISLPIVYANKVEQVTLIYSVGIIDPFVDTEYFPFAHFHSMVNFIVGCCSNLKRLYIRISLDGEFNQADFDVISDWLHHTISELSTTTFVDVPCECDLTISFRAFFSREYIKGCRQKTA</sequence>
<dbReference type="Proteomes" id="UP000887574">
    <property type="component" value="Unplaced"/>
</dbReference>
<dbReference type="GO" id="GO:0005886">
    <property type="term" value="C:plasma membrane"/>
    <property type="evidence" value="ECO:0007669"/>
    <property type="project" value="TreeGrafter"/>
</dbReference>
<keyword evidence="10" id="KW-1185">Reference proteome</keyword>
<dbReference type="Gene3D" id="1.20.1420.30">
    <property type="entry name" value="NCX, central ion-binding region"/>
    <property type="match status" value="1"/>
</dbReference>
<dbReference type="PANTHER" id="PTHR10846">
    <property type="entry name" value="SODIUM/POTASSIUM/CALCIUM EXCHANGER"/>
    <property type="match status" value="1"/>
</dbReference>
<keyword evidence="3" id="KW-0050">Antiport</keyword>
<dbReference type="InterPro" id="IPR004837">
    <property type="entry name" value="NaCa_Exmemb"/>
</dbReference>
<dbReference type="WBParaSite" id="jg3065">
    <property type="protein sequence ID" value="jg3065"/>
    <property type="gene ID" value="jg3065"/>
</dbReference>
<proteinExistence type="inferred from homology"/>
<keyword evidence="4" id="KW-0813">Transport</keyword>
<evidence type="ECO:0000256" key="4">
    <source>
        <dbReference type="ARBA" id="ARBA00022568"/>
    </source>
</evidence>
<keyword evidence="4" id="KW-0406">Ion transport</keyword>
<evidence type="ECO:0000256" key="3">
    <source>
        <dbReference type="ARBA" id="ARBA00022449"/>
    </source>
</evidence>
<evidence type="ECO:0000256" key="6">
    <source>
        <dbReference type="ARBA" id="ARBA00022989"/>
    </source>
</evidence>
<dbReference type="InterPro" id="IPR044880">
    <property type="entry name" value="NCX_ion-bd_dom_sf"/>
</dbReference>
<feature type="transmembrane region" description="Helical" evidence="8">
    <location>
        <begin position="7"/>
        <end position="28"/>
    </location>
</feature>
<dbReference type="GO" id="GO:0005262">
    <property type="term" value="F:calcium channel activity"/>
    <property type="evidence" value="ECO:0007669"/>
    <property type="project" value="TreeGrafter"/>
</dbReference>
<accession>A0A915E6F7</accession>
<evidence type="ECO:0000313" key="10">
    <source>
        <dbReference type="Proteomes" id="UP000887574"/>
    </source>
</evidence>